<dbReference type="Gene3D" id="2.90.10.10">
    <property type="entry name" value="Bulb-type lectin domain"/>
    <property type="match status" value="3"/>
</dbReference>
<evidence type="ECO:0000256" key="1">
    <source>
        <dbReference type="SAM" id="SignalP"/>
    </source>
</evidence>
<protein>
    <recommendedName>
        <fullName evidence="3">Bulb-type lectin domain-containing protein</fullName>
    </recommendedName>
</protein>
<accession>A0A7S2H1U6</accession>
<organism evidence="2">
    <name type="scientific">Helicotheca tamesis</name>
    <dbReference type="NCBI Taxonomy" id="374047"/>
    <lineage>
        <taxon>Eukaryota</taxon>
        <taxon>Sar</taxon>
        <taxon>Stramenopiles</taxon>
        <taxon>Ochrophyta</taxon>
        <taxon>Bacillariophyta</taxon>
        <taxon>Mediophyceae</taxon>
        <taxon>Lithodesmiophycidae</taxon>
        <taxon>Lithodesmiales</taxon>
        <taxon>Lithodesmiaceae</taxon>
        <taxon>Helicotheca</taxon>
    </lineage>
</organism>
<feature type="signal peptide" evidence="1">
    <location>
        <begin position="1"/>
        <end position="16"/>
    </location>
</feature>
<evidence type="ECO:0008006" key="3">
    <source>
        <dbReference type="Google" id="ProtNLM"/>
    </source>
</evidence>
<feature type="chain" id="PRO_5031227128" description="Bulb-type lectin domain-containing protein" evidence="1">
    <location>
        <begin position="17"/>
        <end position="565"/>
    </location>
</feature>
<evidence type="ECO:0000313" key="2">
    <source>
        <dbReference type="EMBL" id="CAD9478088.1"/>
    </source>
</evidence>
<proteinExistence type="predicted"/>
<dbReference type="EMBL" id="HBGV01004952">
    <property type="protein sequence ID" value="CAD9478088.1"/>
    <property type="molecule type" value="Transcribed_RNA"/>
</dbReference>
<gene>
    <name evidence="2" type="ORF">HTAM1171_LOCUS2984</name>
</gene>
<name>A0A7S2H1U6_9STRA</name>
<dbReference type="SUPFAM" id="SSF51110">
    <property type="entry name" value="alpha-D-mannose-specific plant lectins"/>
    <property type="match status" value="3"/>
</dbReference>
<dbReference type="InterPro" id="IPR036426">
    <property type="entry name" value="Bulb-type_lectin_dom_sf"/>
</dbReference>
<sequence length="565" mass="63090">MATLSALFTFIVLSVAGNLKGVANGYVFTQQVLKQGETLGTNFSKKFPFPYEECRVFMRPKGSLVVVHKDYESDMVWQSGPAPGHVNGDDYVLQLGERGNMVIKRIVSPGDPRDNVTVYDTHTEGDVGDYFLGVRPDSAYDCLLEIRKGTIGDGTRDNVGDLVWTSIKKGGMRPGETLGTSQILWYDFPNECRDHFMFMNPNGNLEVFKGFFSYRNRLPVWESNTKRERGDYRFIFDENATLILLDVATGEQYWKKDLQRTGHPPDQVNQLQLVSHGCDGRGFGPYTWFSKEDNVFLREGDRLPAGGVHYYNSRPADPMLDSYTCDLTVHYNGRLEVGGSGSGSTTGYWASYWDNGKAKNDTAGDDYFLMLHETGNLAMYRDTIDNPSTRVWATHTKGEVGKYFLSTNELCDLQVYEGTPEEKGGLVWSNRVTKLKSGDRLTKGQRFTPPGACGALMTLQPDTGVLGVYIKHCPFTRMEELGICFDGRDEVWTVDVGLSNYDDFYVDVCDDGKLKFYGVGRDGDELKGKRKLGDLGDLAGDFEVALCDESGLTLPKPVAVYPMAV</sequence>
<dbReference type="AlphaFoldDB" id="A0A7S2H1U6"/>
<keyword evidence="1" id="KW-0732">Signal</keyword>
<reference evidence="2" key="1">
    <citation type="submission" date="2021-01" db="EMBL/GenBank/DDBJ databases">
        <authorList>
            <person name="Corre E."/>
            <person name="Pelletier E."/>
            <person name="Niang G."/>
            <person name="Scheremetjew M."/>
            <person name="Finn R."/>
            <person name="Kale V."/>
            <person name="Holt S."/>
            <person name="Cochrane G."/>
            <person name="Meng A."/>
            <person name="Brown T."/>
            <person name="Cohen L."/>
        </authorList>
    </citation>
    <scope>NUCLEOTIDE SEQUENCE</scope>
    <source>
        <strain evidence="2">CCMP826</strain>
    </source>
</reference>